<dbReference type="GO" id="GO:0000976">
    <property type="term" value="F:transcription cis-regulatory region binding"/>
    <property type="evidence" value="ECO:0007669"/>
    <property type="project" value="TreeGrafter"/>
</dbReference>
<evidence type="ECO:0000256" key="2">
    <source>
        <dbReference type="PROSITE-ProRule" id="PRU00335"/>
    </source>
</evidence>
<keyword evidence="1 2" id="KW-0238">DNA-binding</keyword>
<evidence type="ECO:0000313" key="5">
    <source>
        <dbReference type="Proteomes" id="UP000321424"/>
    </source>
</evidence>
<dbReference type="AlphaFoldDB" id="A0A511MKI4"/>
<protein>
    <submittedName>
        <fullName evidence="4">TetR family transcriptional regulator</fullName>
    </submittedName>
</protein>
<accession>A0A511MKI4</accession>
<dbReference type="SUPFAM" id="SSF46689">
    <property type="entry name" value="Homeodomain-like"/>
    <property type="match status" value="1"/>
</dbReference>
<proteinExistence type="predicted"/>
<dbReference type="PANTHER" id="PTHR30055:SF219">
    <property type="entry name" value="TRANSCRIPTIONAL REGULATORY PROTEIN"/>
    <property type="match status" value="1"/>
</dbReference>
<dbReference type="EMBL" id="BJXA01000046">
    <property type="protein sequence ID" value="GEM41144.1"/>
    <property type="molecule type" value="Genomic_DNA"/>
</dbReference>
<gene>
    <name evidence="4" type="primary">acrR</name>
    <name evidence="4" type="ORF">NN4_56630</name>
</gene>
<evidence type="ECO:0000256" key="1">
    <source>
        <dbReference type="ARBA" id="ARBA00023125"/>
    </source>
</evidence>
<dbReference type="InterPro" id="IPR050109">
    <property type="entry name" value="HTH-type_TetR-like_transc_reg"/>
</dbReference>
<evidence type="ECO:0000259" key="3">
    <source>
        <dbReference type="PROSITE" id="PS50977"/>
    </source>
</evidence>
<reference evidence="4 5" key="1">
    <citation type="submission" date="2019-07" db="EMBL/GenBank/DDBJ databases">
        <title>Whole genome shotgun sequence of Nocardia ninae NBRC 108245.</title>
        <authorList>
            <person name="Hosoyama A."/>
            <person name="Uohara A."/>
            <person name="Ohji S."/>
            <person name="Ichikawa N."/>
        </authorList>
    </citation>
    <scope>NUCLEOTIDE SEQUENCE [LARGE SCALE GENOMIC DNA]</scope>
    <source>
        <strain evidence="4 5">NBRC 108245</strain>
    </source>
</reference>
<dbReference type="InterPro" id="IPR001647">
    <property type="entry name" value="HTH_TetR"/>
</dbReference>
<dbReference type="Gene3D" id="1.10.357.10">
    <property type="entry name" value="Tetracycline Repressor, domain 2"/>
    <property type="match status" value="1"/>
</dbReference>
<dbReference type="InterPro" id="IPR009057">
    <property type="entry name" value="Homeodomain-like_sf"/>
</dbReference>
<feature type="domain" description="HTH tetR-type" evidence="3">
    <location>
        <begin position="11"/>
        <end position="72"/>
    </location>
</feature>
<dbReference type="Pfam" id="PF00440">
    <property type="entry name" value="TetR_N"/>
    <property type="match status" value="1"/>
</dbReference>
<name>A0A511MKI4_9NOCA</name>
<dbReference type="Proteomes" id="UP000321424">
    <property type="component" value="Unassembled WGS sequence"/>
</dbReference>
<keyword evidence="5" id="KW-1185">Reference proteome</keyword>
<dbReference type="PROSITE" id="PS50977">
    <property type="entry name" value="HTH_TETR_2"/>
    <property type="match status" value="1"/>
</dbReference>
<evidence type="ECO:0000313" key="4">
    <source>
        <dbReference type="EMBL" id="GEM41144.1"/>
    </source>
</evidence>
<feature type="DNA-binding region" description="H-T-H motif" evidence="2">
    <location>
        <begin position="35"/>
        <end position="54"/>
    </location>
</feature>
<dbReference type="PANTHER" id="PTHR30055">
    <property type="entry name" value="HTH-TYPE TRANSCRIPTIONAL REGULATOR RUTR"/>
    <property type="match status" value="1"/>
</dbReference>
<comment type="caution">
    <text evidence="4">The sequence shown here is derived from an EMBL/GenBank/DDBJ whole genome shotgun (WGS) entry which is preliminary data.</text>
</comment>
<dbReference type="GO" id="GO:0003700">
    <property type="term" value="F:DNA-binding transcription factor activity"/>
    <property type="evidence" value="ECO:0007669"/>
    <property type="project" value="TreeGrafter"/>
</dbReference>
<organism evidence="4 5">
    <name type="scientific">Nocardia ninae NBRC 108245</name>
    <dbReference type="NCBI Taxonomy" id="1210091"/>
    <lineage>
        <taxon>Bacteria</taxon>
        <taxon>Bacillati</taxon>
        <taxon>Actinomycetota</taxon>
        <taxon>Actinomycetes</taxon>
        <taxon>Mycobacteriales</taxon>
        <taxon>Nocardiaceae</taxon>
        <taxon>Nocardia</taxon>
    </lineage>
</organism>
<sequence length="212" mass="23095">MDDKDCTLHYVGNREDLLRGARRCLEERGWANTTARDIATAAGGVSHAAIFYHFGSREALLTAALIEAVEERLTTFRTAIAQSPSADTATQFRSMWKQFDETFESQRGMWLSHFEAVLHAQQSEDLRTVLAENQIAGRIGGVSWLTGKDATATEVDEHAVRSLGSVYLALIAGVAWQRLVDPSTAPRSGDIVDGIGMLASLLSAQSTPDRAT</sequence>